<comment type="caution">
    <text evidence="1">The sequence shown here is derived from an EMBL/GenBank/DDBJ whole genome shotgun (WGS) entry which is preliminary data.</text>
</comment>
<evidence type="ECO:0000313" key="2">
    <source>
        <dbReference type="Proteomes" id="UP001281147"/>
    </source>
</evidence>
<evidence type="ECO:0000313" key="1">
    <source>
        <dbReference type="EMBL" id="KAK3720898.1"/>
    </source>
</evidence>
<gene>
    <name evidence="1" type="ORF">LTR37_003561</name>
</gene>
<dbReference type="Proteomes" id="UP001281147">
    <property type="component" value="Unassembled WGS sequence"/>
</dbReference>
<protein>
    <submittedName>
        <fullName evidence="1">Uncharacterized protein</fullName>
    </submittedName>
</protein>
<organism evidence="1 2">
    <name type="scientific">Vermiconidia calcicola</name>
    <dbReference type="NCBI Taxonomy" id="1690605"/>
    <lineage>
        <taxon>Eukaryota</taxon>
        <taxon>Fungi</taxon>
        <taxon>Dikarya</taxon>
        <taxon>Ascomycota</taxon>
        <taxon>Pezizomycotina</taxon>
        <taxon>Dothideomycetes</taxon>
        <taxon>Dothideomycetidae</taxon>
        <taxon>Mycosphaerellales</taxon>
        <taxon>Extremaceae</taxon>
        <taxon>Vermiconidia</taxon>
    </lineage>
</organism>
<accession>A0ACC3NQ71</accession>
<reference evidence="1" key="1">
    <citation type="submission" date="2023-07" db="EMBL/GenBank/DDBJ databases">
        <title>Black Yeasts Isolated from many extreme environments.</title>
        <authorList>
            <person name="Coleine C."/>
            <person name="Stajich J.E."/>
            <person name="Selbmann L."/>
        </authorList>
    </citation>
    <scope>NUCLEOTIDE SEQUENCE</scope>
    <source>
        <strain evidence="1">CCFEE 5714</strain>
    </source>
</reference>
<dbReference type="EMBL" id="JAUTXU010000020">
    <property type="protein sequence ID" value="KAK3720898.1"/>
    <property type="molecule type" value="Genomic_DNA"/>
</dbReference>
<name>A0ACC3NQ71_9PEZI</name>
<sequence length="166" mass="19105">MAQDPEASGTSNPTNRPEREQETSLSTIISNAQIPTKIWTVFEDWQNTKLRALWRDLATFSNHSEAVKYAQAYVLKLERMTALVGEWQSTQRSEKPNGDQCWVIGRSVPPANIASTVRVIGSKVHDRAEEAKAHRPMGFTKAKWEELQSKWMEHQWAETNEYFRQS</sequence>
<proteinExistence type="predicted"/>
<keyword evidence="2" id="KW-1185">Reference proteome</keyword>